<dbReference type="Gene3D" id="2.130.10.10">
    <property type="entry name" value="YVTN repeat-like/Quinoprotein amine dehydrogenase"/>
    <property type="match status" value="1"/>
</dbReference>
<dbReference type="RefSeq" id="WP_133794999.1">
    <property type="nucleotide sequence ID" value="NZ_SOCA01000002.1"/>
</dbReference>
<proteinExistence type="predicted"/>
<keyword evidence="1" id="KW-0812">Transmembrane</keyword>
<accession>A0A4R7S6D7</accession>
<keyword evidence="1" id="KW-1133">Transmembrane helix</keyword>
<evidence type="ECO:0000313" key="2">
    <source>
        <dbReference type="EMBL" id="TDU73459.1"/>
    </source>
</evidence>
<dbReference type="AlphaFoldDB" id="A0A4R7S6D7"/>
<sequence>MFNWRYIKAFPKVALVLGVIGISTAIFSWWWLFGTPEKREQAVVQETKAKEVLAEKVAIVEERIDRLFLADDDLFDVDTGEVLFKDWISEDRPKDLFYDKESKKLLATFPRGIARYGMDGTQEAALSTRYTVGFTDGFKQAMYPKAKDVWMADVDLQALKLVNERQVTTMGIFLEQYFAENLIMATDKVIAVRNLNQQLRVNLETGEVKPTRIPTDGIQKRRSPDGRVLLGQQGNEVYHYDVQTDEVLKFPIGKSQVRDAQWIDGNRCALLVDGKSLAIFDRTTGKLKTDKALPLPCKAVMAPSPTGQRMFCASSAGLRLLDLKTMEFEEMPAGVDMFVWLDDETLMYPRNVPDSGLRGTWFKKVGKPEQRITTEPCLVERNAGPVFLVMKSVGQVVFVTRHGLNRVKLDGSDFAEVTKTTRPPTRLLGIKEWGLKL</sequence>
<reference evidence="2 3" key="1">
    <citation type="submission" date="2019-03" db="EMBL/GenBank/DDBJ databases">
        <title>Genomic Encyclopedia of Archaeal and Bacterial Type Strains, Phase II (KMG-II): from individual species to whole genera.</title>
        <authorList>
            <person name="Goeker M."/>
        </authorList>
    </citation>
    <scope>NUCLEOTIDE SEQUENCE [LARGE SCALE GENOMIC DNA]</scope>
    <source>
        <strain evidence="2 3">ATCC 25309</strain>
    </source>
</reference>
<dbReference type="InterPro" id="IPR015943">
    <property type="entry name" value="WD40/YVTN_repeat-like_dom_sf"/>
</dbReference>
<evidence type="ECO:0000313" key="3">
    <source>
        <dbReference type="Proteomes" id="UP000295662"/>
    </source>
</evidence>
<keyword evidence="3" id="KW-1185">Reference proteome</keyword>
<dbReference type="Proteomes" id="UP000295662">
    <property type="component" value="Unassembled WGS sequence"/>
</dbReference>
<dbReference type="InterPro" id="IPR011047">
    <property type="entry name" value="Quinoprotein_ADH-like_sf"/>
</dbReference>
<gene>
    <name evidence="2" type="ORF">EI77_01930</name>
</gene>
<evidence type="ECO:0000256" key="1">
    <source>
        <dbReference type="SAM" id="Phobius"/>
    </source>
</evidence>
<dbReference type="EMBL" id="SOCA01000002">
    <property type="protein sequence ID" value="TDU73459.1"/>
    <property type="molecule type" value="Genomic_DNA"/>
</dbReference>
<dbReference type="OrthoDB" id="190702at2"/>
<name>A0A4R7S6D7_9BACT</name>
<comment type="caution">
    <text evidence="2">The sequence shown here is derived from an EMBL/GenBank/DDBJ whole genome shotgun (WGS) entry which is preliminary data.</text>
</comment>
<protein>
    <submittedName>
        <fullName evidence="2">Uncharacterized protein</fullName>
    </submittedName>
</protein>
<feature type="transmembrane region" description="Helical" evidence="1">
    <location>
        <begin position="12"/>
        <end position="32"/>
    </location>
</feature>
<dbReference type="SUPFAM" id="SSF50998">
    <property type="entry name" value="Quinoprotein alcohol dehydrogenase-like"/>
    <property type="match status" value="1"/>
</dbReference>
<organism evidence="2 3">
    <name type="scientific">Prosthecobacter fusiformis</name>
    <dbReference type="NCBI Taxonomy" id="48464"/>
    <lineage>
        <taxon>Bacteria</taxon>
        <taxon>Pseudomonadati</taxon>
        <taxon>Verrucomicrobiota</taxon>
        <taxon>Verrucomicrobiia</taxon>
        <taxon>Verrucomicrobiales</taxon>
        <taxon>Verrucomicrobiaceae</taxon>
        <taxon>Prosthecobacter</taxon>
    </lineage>
</organism>
<keyword evidence="1" id="KW-0472">Membrane</keyword>